<evidence type="ECO:0000313" key="6">
    <source>
        <dbReference type="EMBL" id="KIK95475.1"/>
    </source>
</evidence>
<dbReference type="PANTHER" id="PTHR21576">
    <property type="entry name" value="UNCHARACTERIZED NODULIN-LIKE PROTEIN"/>
    <property type="match status" value="1"/>
</dbReference>
<dbReference type="GO" id="GO:0022857">
    <property type="term" value="F:transmembrane transporter activity"/>
    <property type="evidence" value="ECO:0007669"/>
    <property type="project" value="InterPro"/>
</dbReference>
<gene>
    <name evidence="6" type="ORF">PAXRUDRAFT_378249</name>
</gene>
<dbReference type="Pfam" id="PF00083">
    <property type="entry name" value="Sugar_tr"/>
    <property type="match status" value="1"/>
</dbReference>
<dbReference type="InterPro" id="IPR005828">
    <property type="entry name" value="MFS_sugar_transport-like"/>
</dbReference>
<keyword evidence="3 5" id="KW-1133">Transmembrane helix</keyword>
<feature type="transmembrane region" description="Helical" evidence="5">
    <location>
        <begin position="179"/>
        <end position="199"/>
    </location>
</feature>
<evidence type="ECO:0000313" key="7">
    <source>
        <dbReference type="Proteomes" id="UP000054538"/>
    </source>
</evidence>
<dbReference type="EMBL" id="KN825039">
    <property type="protein sequence ID" value="KIK95475.1"/>
    <property type="molecule type" value="Genomic_DNA"/>
</dbReference>
<feature type="transmembrane region" description="Helical" evidence="5">
    <location>
        <begin position="100"/>
        <end position="118"/>
    </location>
</feature>
<feature type="transmembrane region" description="Helical" evidence="5">
    <location>
        <begin position="205"/>
        <end position="228"/>
    </location>
</feature>
<dbReference type="InterPro" id="IPR036259">
    <property type="entry name" value="MFS_trans_sf"/>
</dbReference>
<evidence type="ECO:0000256" key="3">
    <source>
        <dbReference type="ARBA" id="ARBA00022989"/>
    </source>
</evidence>
<proteinExistence type="predicted"/>
<keyword evidence="2 5" id="KW-0812">Transmembrane</keyword>
<reference evidence="6 7" key="1">
    <citation type="submission" date="2014-04" db="EMBL/GenBank/DDBJ databases">
        <authorList>
            <consortium name="DOE Joint Genome Institute"/>
            <person name="Kuo A."/>
            <person name="Kohler A."/>
            <person name="Jargeat P."/>
            <person name="Nagy L.G."/>
            <person name="Floudas D."/>
            <person name="Copeland A."/>
            <person name="Barry K.W."/>
            <person name="Cichocki N."/>
            <person name="Veneault-Fourrey C."/>
            <person name="LaButti K."/>
            <person name="Lindquist E.A."/>
            <person name="Lipzen A."/>
            <person name="Lundell T."/>
            <person name="Morin E."/>
            <person name="Murat C."/>
            <person name="Sun H."/>
            <person name="Tunlid A."/>
            <person name="Henrissat B."/>
            <person name="Grigoriev I.V."/>
            <person name="Hibbett D.S."/>
            <person name="Martin F."/>
            <person name="Nordberg H.P."/>
            <person name="Cantor M.N."/>
            <person name="Hua S.X."/>
        </authorList>
    </citation>
    <scope>NUCLEOTIDE SEQUENCE [LARGE SCALE GENOMIC DNA]</scope>
    <source>
        <strain evidence="6 7">Ve08.2h10</strain>
    </source>
</reference>
<keyword evidence="7" id="KW-1185">Reference proteome</keyword>
<dbReference type="Proteomes" id="UP000054538">
    <property type="component" value="Unassembled WGS sequence"/>
</dbReference>
<name>A0A0D0E969_9AGAM</name>
<evidence type="ECO:0000256" key="5">
    <source>
        <dbReference type="SAM" id="Phobius"/>
    </source>
</evidence>
<evidence type="ECO:0000256" key="1">
    <source>
        <dbReference type="ARBA" id="ARBA00004141"/>
    </source>
</evidence>
<dbReference type="GO" id="GO:0000329">
    <property type="term" value="C:fungal-type vacuole membrane"/>
    <property type="evidence" value="ECO:0007669"/>
    <property type="project" value="TreeGrafter"/>
</dbReference>
<accession>A0A0D0E969</accession>
<sequence length="315" mass="34395">MLVGLFIVRPVPLPLPSSGTRHDTTTEGYNPIPFGDAEEAEIDAEDADSAPLLSHRSYHLSEPSSAVEMNFTRSLSRERGEEQDRMPNIHGKQLWLTPDFYLILTIMGICSGTGVMYINNIGSISQALYAEGNPMYDVLEASKWQAAQVSTLSIGNFAGRILIGPISDVTRHHLYLPRAYSLCIVSSLFIISQAFAIGISSVQSLWMASSLLGLAYGSLFGICPTIVIEWFGLAHLSENWGYTALAPLIGGNLFSLMFGRNIDAHAELPSEHQCFDGRECYVDSLKVTMVACVISLGLSVWAGMRDRQKGNGGKE</sequence>
<dbReference type="SUPFAM" id="SSF103473">
    <property type="entry name" value="MFS general substrate transporter"/>
    <property type="match status" value="1"/>
</dbReference>
<reference evidence="7" key="2">
    <citation type="submission" date="2015-01" db="EMBL/GenBank/DDBJ databases">
        <title>Evolutionary Origins and Diversification of the Mycorrhizal Mutualists.</title>
        <authorList>
            <consortium name="DOE Joint Genome Institute"/>
            <consortium name="Mycorrhizal Genomics Consortium"/>
            <person name="Kohler A."/>
            <person name="Kuo A."/>
            <person name="Nagy L.G."/>
            <person name="Floudas D."/>
            <person name="Copeland A."/>
            <person name="Barry K.W."/>
            <person name="Cichocki N."/>
            <person name="Veneault-Fourrey C."/>
            <person name="LaButti K."/>
            <person name="Lindquist E.A."/>
            <person name="Lipzen A."/>
            <person name="Lundell T."/>
            <person name="Morin E."/>
            <person name="Murat C."/>
            <person name="Riley R."/>
            <person name="Ohm R."/>
            <person name="Sun H."/>
            <person name="Tunlid A."/>
            <person name="Henrissat B."/>
            <person name="Grigoriev I.V."/>
            <person name="Hibbett D.S."/>
            <person name="Martin F."/>
        </authorList>
    </citation>
    <scope>NUCLEOTIDE SEQUENCE [LARGE SCALE GENOMIC DNA]</scope>
    <source>
        <strain evidence="7">Ve08.2h10</strain>
    </source>
</reference>
<evidence type="ECO:0000256" key="4">
    <source>
        <dbReference type="ARBA" id="ARBA00023136"/>
    </source>
</evidence>
<dbReference type="STRING" id="930991.A0A0D0E969"/>
<comment type="subcellular location">
    <subcellularLocation>
        <location evidence="1">Membrane</location>
        <topology evidence="1">Multi-pass membrane protein</topology>
    </subcellularLocation>
</comment>
<protein>
    <recommendedName>
        <fullName evidence="8">MFS general substrate transporter</fullName>
    </recommendedName>
</protein>
<dbReference type="HOGENOM" id="CLU_883091_0_0_1"/>
<dbReference type="InParanoid" id="A0A0D0E969"/>
<feature type="transmembrane region" description="Helical" evidence="5">
    <location>
        <begin position="285"/>
        <end position="304"/>
    </location>
</feature>
<evidence type="ECO:0000256" key="2">
    <source>
        <dbReference type="ARBA" id="ARBA00022692"/>
    </source>
</evidence>
<feature type="transmembrane region" description="Helical" evidence="5">
    <location>
        <begin position="240"/>
        <end position="259"/>
    </location>
</feature>
<dbReference type="OrthoDB" id="410267at2759"/>
<keyword evidence="4 5" id="KW-0472">Membrane</keyword>
<dbReference type="Gene3D" id="1.20.1250.20">
    <property type="entry name" value="MFS general substrate transporter like domains"/>
    <property type="match status" value="1"/>
</dbReference>
<dbReference type="AlphaFoldDB" id="A0A0D0E969"/>
<organism evidence="6 7">
    <name type="scientific">Paxillus rubicundulus Ve08.2h10</name>
    <dbReference type="NCBI Taxonomy" id="930991"/>
    <lineage>
        <taxon>Eukaryota</taxon>
        <taxon>Fungi</taxon>
        <taxon>Dikarya</taxon>
        <taxon>Basidiomycota</taxon>
        <taxon>Agaricomycotina</taxon>
        <taxon>Agaricomycetes</taxon>
        <taxon>Agaricomycetidae</taxon>
        <taxon>Boletales</taxon>
        <taxon>Paxilineae</taxon>
        <taxon>Paxillaceae</taxon>
        <taxon>Paxillus</taxon>
    </lineage>
</organism>
<dbReference type="PANTHER" id="PTHR21576:SF160">
    <property type="entry name" value="NODULIN-LIKE DOMAIN-CONTAINING PROTEIN"/>
    <property type="match status" value="1"/>
</dbReference>
<evidence type="ECO:0008006" key="8">
    <source>
        <dbReference type="Google" id="ProtNLM"/>
    </source>
</evidence>